<accession>A0A0F8YFF1</accession>
<proteinExistence type="predicted"/>
<name>A0A0F8YFF1_9ZZZZ</name>
<dbReference type="EMBL" id="LAZR01053694">
    <property type="protein sequence ID" value="KKK80198.1"/>
    <property type="molecule type" value="Genomic_DNA"/>
</dbReference>
<organism evidence="1">
    <name type="scientific">marine sediment metagenome</name>
    <dbReference type="NCBI Taxonomy" id="412755"/>
    <lineage>
        <taxon>unclassified sequences</taxon>
        <taxon>metagenomes</taxon>
        <taxon>ecological metagenomes</taxon>
    </lineage>
</organism>
<gene>
    <name evidence="1" type="ORF">LCGC14_2825890</name>
</gene>
<comment type="caution">
    <text evidence="1">The sequence shown here is derived from an EMBL/GenBank/DDBJ whole genome shotgun (WGS) entry which is preliminary data.</text>
</comment>
<dbReference type="AlphaFoldDB" id="A0A0F8YFF1"/>
<evidence type="ECO:0000313" key="1">
    <source>
        <dbReference type="EMBL" id="KKK80198.1"/>
    </source>
</evidence>
<sequence>MRKYVGPGYVPGVPARDLTEEEYRYWVAEHKAGRTGIEEGKTSALYKKEQDKAADEAAAPVN</sequence>
<protein>
    <submittedName>
        <fullName evidence="1">Uncharacterized protein</fullName>
    </submittedName>
</protein>
<reference evidence="1" key="1">
    <citation type="journal article" date="2015" name="Nature">
        <title>Complex archaea that bridge the gap between prokaryotes and eukaryotes.</title>
        <authorList>
            <person name="Spang A."/>
            <person name="Saw J.H."/>
            <person name="Jorgensen S.L."/>
            <person name="Zaremba-Niedzwiedzka K."/>
            <person name="Martijn J."/>
            <person name="Lind A.E."/>
            <person name="van Eijk R."/>
            <person name="Schleper C."/>
            <person name="Guy L."/>
            <person name="Ettema T.J."/>
        </authorList>
    </citation>
    <scope>NUCLEOTIDE SEQUENCE</scope>
</reference>